<protein>
    <submittedName>
        <fullName evidence="2">Uncharacterized protein</fullName>
    </submittedName>
</protein>
<sequence length="38" mass="3746">EPIIGPILPKPSLPSPGGSLTATDAVGGTLVARDDFSV</sequence>
<comment type="caution">
    <text evidence="2">The sequence shown here is derived from an EMBL/GenBank/DDBJ whole genome shotgun (WGS) entry which is preliminary data.</text>
</comment>
<reference evidence="2" key="1">
    <citation type="journal article" date="2014" name="Front. Microbiol.">
        <title>High frequency of phylogenetically diverse reductive dehalogenase-homologous genes in deep subseafloor sedimentary metagenomes.</title>
        <authorList>
            <person name="Kawai M."/>
            <person name="Futagami T."/>
            <person name="Toyoda A."/>
            <person name="Takaki Y."/>
            <person name="Nishi S."/>
            <person name="Hori S."/>
            <person name="Arai W."/>
            <person name="Tsubouchi T."/>
            <person name="Morono Y."/>
            <person name="Uchiyama I."/>
            <person name="Ito T."/>
            <person name="Fujiyama A."/>
            <person name="Inagaki F."/>
            <person name="Takami H."/>
        </authorList>
    </citation>
    <scope>NUCLEOTIDE SEQUENCE</scope>
    <source>
        <strain evidence="2">Expedition CK06-06</strain>
    </source>
</reference>
<dbReference type="AlphaFoldDB" id="X0YD14"/>
<accession>X0YD14</accession>
<feature type="region of interest" description="Disordered" evidence="1">
    <location>
        <begin position="1"/>
        <end position="22"/>
    </location>
</feature>
<proteinExistence type="predicted"/>
<dbReference type="EMBL" id="BARS01059598">
    <property type="protein sequence ID" value="GAG46588.1"/>
    <property type="molecule type" value="Genomic_DNA"/>
</dbReference>
<organism evidence="2">
    <name type="scientific">marine sediment metagenome</name>
    <dbReference type="NCBI Taxonomy" id="412755"/>
    <lineage>
        <taxon>unclassified sequences</taxon>
        <taxon>metagenomes</taxon>
        <taxon>ecological metagenomes</taxon>
    </lineage>
</organism>
<evidence type="ECO:0000256" key="1">
    <source>
        <dbReference type="SAM" id="MobiDB-lite"/>
    </source>
</evidence>
<evidence type="ECO:0000313" key="2">
    <source>
        <dbReference type="EMBL" id="GAG46588.1"/>
    </source>
</evidence>
<feature type="non-terminal residue" evidence="2">
    <location>
        <position position="38"/>
    </location>
</feature>
<feature type="non-terminal residue" evidence="2">
    <location>
        <position position="1"/>
    </location>
</feature>
<name>X0YD14_9ZZZZ</name>
<gene>
    <name evidence="2" type="ORF">S01H1_86217</name>
</gene>